<dbReference type="GO" id="GO:0009159">
    <property type="term" value="P:deoxyribonucleoside monophosphate catabolic process"/>
    <property type="evidence" value="ECO:0007669"/>
    <property type="project" value="TreeGrafter"/>
</dbReference>
<dbReference type="RefSeq" id="WP_055058556.1">
    <property type="nucleotide sequence ID" value="NZ_CYZP01000029.1"/>
</dbReference>
<dbReference type="PANTHER" id="PTHR15364">
    <property type="entry name" value="2'-DEOXYNUCLEOSIDE 5'-PHOSPHATE N-HYDROLASE 1"/>
    <property type="match status" value="1"/>
</dbReference>
<evidence type="ECO:0000313" key="1">
    <source>
        <dbReference type="EMBL" id="CUO43586.1"/>
    </source>
</evidence>
<reference evidence="1 2" key="1">
    <citation type="submission" date="2015-09" db="EMBL/GenBank/DDBJ databases">
        <authorList>
            <consortium name="Pathogen Informatics"/>
        </authorList>
    </citation>
    <scope>NUCLEOTIDE SEQUENCE [LARGE SCALE GENOMIC DNA]</scope>
    <source>
        <strain evidence="1 2">2789STDY5834861</strain>
    </source>
</reference>
<evidence type="ECO:0000313" key="2">
    <source>
        <dbReference type="Proteomes" id="UP000095645"/>
    </source>
</evidence>
<dbReference type="Pfam" id="PF05014">
    <property type="entry name" value="Nuc_deoxyrib_tr"/>
    <property type="match status" value="2"/>
</dbReference>
<protein>
    <submittedName>
        <fullName evidence="1">Nucleoside 2-deoxyribosyltransferase</fullName>
    </submittedName>
</protein>
<dbReference type="Proteomes" id="UP000095645">
    <property type="component" value="Unassembled WGS sequence"/>
</dbReference>
<name>A0A174F458_9FIRM</name>
<dbReference type="InterPro" id="IPR007710">
    <property type="entry name" value="Nucleoside_deoxyribTrfase"/>
</dbReference>
<dbReference type="GO" id="GO:0016740">
    <property type="term" value="F:transferase activity"/>
    <property type="evidence" value="ECO:0007669"/>
    <property type="project" value="UniProtKB-KW"/>
</dbReference>
<organism evidence="1 2">
    <name type="scientific">Blautia obeum</name>
    <dbReference type="NCBI Taxonomy" id="40520"/>
    <lineage>
        <taxon>Bacteria</taxon>
        <taxon>Bacillati</taxon>
        <taxon>Bacillota</taxon>
        <taxon>Clostridia</taxon>
        <taxon>Lachnospirales</taxon>
        <taxon>Lachnospiraceae</taxon>
        <taxon>Blautia</taxon>
    </lineage>
</organism>
<dbReference type="InterPro" id="IPR051239">
    <property type="entry name" value="2'-dNMP_N-hydrolase"/>
</dbReference>
<sequence>MYRYQHKLYEKEAIYIAGPECFYTYGYDALGAMKARANALGFGVTLPNTHPLDLENPDKQKRADSIFDDLDKVMKETTVIIADLEAYRGAEPDSGTIYELGMAYAKGARCYGYTRDKRSLATKNQKAYLKDQKVYDERGNVMPYAELPFSPTIIGSTKIVEGDFDDCLKMLMVDIEEEYKFKAGRAICVDHSCHVTETDKKRPLIYLAGFERYDSNGEEVFARMKEICAKYGYEAISPLDRAPGVQETSSENPYMKAMNLFDRFQQHVRNCDLIIANLNDYRGYEINNDVAFECGMGFELGKKLYGYMDNADKLINRIPHLGADKEYRDQTGSNVEDFDYPANLMFGSSMDIFEGDFESIIGKVIEKYESSNK</sequence>
<dbReference type="EMBL" id="CYZP01000029">
    <property type="protein sequence ID" value="CUO43586.1"/>
    <property type="molecule type" value="Genomic_DNA"/>
</dbReference>
<dbReference type="SUPFAM" id="SSF52309">
    <property type="entry name" value="N-(deoxy)ribosyltransferase-like"/>
    <property type="match status" value="2"/>
</dbReference>
<keyword evidence="1" id="KW-0808">Transferase</keyword>
<dbReference type="Gene3D" id="3.40.50.450">
    <property type="match status" value="2"/>
</dbReference>
<dbReference type="AlphaFoldDB" id="A0A174F458"/>
<accession>A0A174F458</accession>
<proteinExistence type="predicted"/>
<gene>
    <name evidence="1" type="ORF">ERS852476_02861</name>
</gene>
<dbReference type="GO" id="GO:0070694">
    <property type="term" value="F:5-hydroxymethyl-dUMP N-hydrolase activity"/>
    <property type="evidence" value="ECO:0007669"/>
    <property type="project" value="TreeGrafter"/>
</dbReference>
<dbReference type="PANTHER" id="PTHR15364:SF0">
    <property type="entry name" value="2'-DEOXYNUCLEOSIDE 5'-PHOSPHATE N-HYDROLASE 1"/>
    <property type="match status" value="1"/>
</dbReference>